<dbReference type="InterPro" id="IPR036661">
    <property type="entry name" value="Luciferase-like_sf"/>
</dbReference>
<evidence type="ECO:0000313" key="4">
    <source>
        <dbReference type="Proteomes" id="UP000818266"/>
    </source>
</evidence>
<dbReference type="InterPro" id="IPR050766">
    <property type="entry name" value="Bact_Lucif_Oxidored"/>
</dbReference>
<dbReference type="OrthoDB" id="9780518at2"/>
<accession>A0A9E5JQX2</accession>
<reference evidence="3 4" key="1">
    <citation type="submission" date="2019-06" db="EMBL/GenBank/DDBJ databases">
        <authorList>
            <person name="De-Chao Zhang Q."/>
        </authorList>
    </citation>
    <scope>NUCLEOTIDE SEQUENCE [LARGE SCALE GENOMIC DNA]</scope>
    <source>
        <strain evidence="3 4">KN1116</strain>
    </source>
</reference>
<gene>
    <name evidence="3" type="ORF">FK219_012145</name>
</gene>
<keyword evidence="4" id="KW-1185">Reference proteome</keyword>
<reference evidence="3 4" key="2">
    <citation type="submission" date="2020-03" db="EMBL/GenBank/DDBJ databases">
        <title>Chryseoglobus sp. isolated from a deep-sea seamount.</title>
        <authorList>
            <person name="Zhang D.-C."/>
        </authorList>
    </citation>
    <scope>NUCLEOTIDE SEQUENCE [LARGE SCALE GENOMIC DNA]</scope>
    <source>
        <strain evidence="3 4">KN1116</strain>
    </source>
</reference>
<dbReference type="SUPFAM" id="SSF51679">
    <property type="entry name" value="Bacterial luciferase-like"/>
    <property type="match status" value="1"/>
</dbReference>
<dbReference type="PANTHER" id="PTHR30137:SF6">
    <property type="entry name" value="LUCIFERASE-LIKE MONOOXYGENASE"/>
    <property type="match status" value="1"/>
</dbReference>
<dbReference type="GO" id="GO:0005829">
    <property type="term" value="C:cytosol"/>
    <property type="evidence" value="ECO:0007669"/>
    <property type="project" value="TreeGrafter"/>
</dbReference>
<comment type="similarity">
    <text evidence="1">To bacterial alkanal monooxygenase alpha and beta chains.</text>
</comment>
<sequence length="378" mass="40666">MRYSLSRIGDRLRGCARCSHGAELARRFVRLRTVGNRPARPCHDELVTAPLPLSVLDLAPTRSGAPVSEALAETVAVAQEAERSGYRRVWYAEHHNMAAIASSATAVLIAHVAAHTSTIRLGSGGVMLPNHSPLVIAEQFGTLAELHPGRIDLGLGRAPGTDQVTLRALRRTPESAESFPADVIELGHYLGDELPVSGVNAYPGRGTHVPRYILGSSMFGADLAAKLGLPFAFASHFAPDALHAALAHYTSRFTPSDELAEPHAIAAINIVAAESEESAQHQLEAVRRERVRRFLSRGREREFTEEESHVLVDTPAGRQILAMGRYTASGSPTAVAQQLAAFAADCGAHELITVHAAMSLEQRLTSLRLTAEAWASRD</sequence>
<dbReference type="Pfam" id="PF00296">
    <property type="entry name" value="Bac_luciferase"/>
    <property type="match status" value="1"/>
</dbReference>
<dbReference type="PANTHER" id="PTHR30137">
    <property type="entry name" value="LUCIFERASE-LIKE MONOOXYGENASE"/>
    <property type="match status" value="1"/>
</dbReference>
<protein>
    <submittedName>
        <fullName evidence="3">LLM class flavin-dependent oxidoreductase</fullName>
    </submittedName>
</protein>
<dbReference type="Proteomes" id="UP000818266">
    <property type="component" value="Unassembled WGS sequence"/>
</dbReference>
<comment type="caution">
    <text evidence="3">The sequence shown here is derived from an EMBL/GenBank/DDBJ whole genome shotgun (WGS) entry which is preliminary data.</text>
</comment>
<dbReference type="FunFam" id="3.20.20.30:FF:000002">
    <property type="entry name" value="LLM class flavin-dependent oxidoreductase"/>
    <property type="match status" value="1"/>
</dbReference>
<dbReference type="InterPro" id="IPR011251">
    <property type="entry name" value="Luciferase-like_dom"/>
</dbReference>
<evidence type="ECO:0000313" key="3">
    <source>
        <dbReference type="EMBL" id="NHF63975.1"/>
    </source>
</evidence>
<evidence type="ECO:0000256" key="1">
    <source>
        <dbReference type="ARBA" id="ARBA00007789"/>
    </source>
</evidence>
<feature type="domain" description="Luciferase-like" evidence="2">
    <location>
        <begin position="64"/>
        <end position="348"/>
    </location>
</feature>
<dbReference type="Gene3D" id="3.20.20.30">
    <property type="entry name" value="Luciferase-like domain"/>
    <property type="match status" value="1"/>
</dbReference>
<dbReference type="GO" id="GO:0016705">
    <property type="term" value="F:oxidoreductase activity, acting on paired donors, with incorporation or reduction of molecular oxygen"/>
    <property type="evidence" value="ECO:0007669"/>
    <property type="project" value="InterPro"/>
</dbReference>
<organism evidence="3 4">
    <name type="scientific">Microcella pacifica</name>
    <dbReference type="NCBI Taxonomy" id="2591847"/>
    <lineage>
        <taxon>Bacteria</taxon>
        <taxon>Bacillati</taxon>
        <taxon>Actinomycetota</taxon>
        <taxon>Actinomycetes</taxon>
        <taxon>Micrococcales</taxon>
        <taxon>Microbacteriaceae</taxon>
        <taxon>Microcella</taxon>
    </lineage>
</organism>
<name>A0A9E5JQX2_9MICO</name>
<dbReference type="EMBL" id="VIKT02000027">
    <property type="protein sequence ID" value="NHF63975.1"/>
    <property type="molecule type" value="Genomic_DNA"/>
</dbReference>
<proteinExistence type="predicted"/>
<evidence type="ECO:0000259" key="2">
    <source>
        <dbReference type="Pfam" id="PF00296"/>
    </source>
</evidence>
<dbReference type="NCBIfam" id="TIGR03558">
    <property type="entry name" value="oxido_grp_1"/>
    <property type="match status" value="1"/>
</dbReference>
<dbReference type="AlphaFoldDB" id="A0A9E5JQX2"/>
<dbReference type="InterPro" id="IPR019949">
    <property type="entry name" value="CmoO-like"/>
</dbReference>